<dbReference type="Proteomes" id="UP000319142">
    <property type="component" value="Unassembled WGS sequence"/>
</dbReference>
<gene>
    <name evidence="1" type="ORF">FHK81_09955</name>
</gene>
<dbReference type="AlphaFoldDB" id="A0A558B9I7"/>
<proteinExistence type="predicted"/>
<comment type="caution">
    <text evidence="1">The sequence shown here is derived from an EMBL/GenBank/DDBJ whole genome shotgun (WGS) entry which is preliminary data.</text>
</comment>
<name>A0A558B9I7_9GAMM</name>
<evidence type="ECO:0000313" key="1">
    <source>
        <dbReference type="EMBL" id="TVT33182.1"/>
    </source>
</evidence>
<sequence length="61" mass="6646">MVDMVILPWCYLNRIAEDNGTLPEWCVLVSLGSTLFDNLPAAGLILKKAYTAIAGGAMTFR</sequence>
<dbReference type="EMBL" id="VMRX01000025">
    <property type="protein sequence ID" value="TVT33182.1"/>
    <property type="molecule type" value="Genomic_DNA"/>
</dbReference>
<organism evidence="1 2">
    <name type="scientific">Marinobacter vinifirmus</name>
    <dbReference type="NCBI Taxonomy" id="355591"/>
    <lineage>
        <taxon>Bacteria</taxon>
        <taxon>Pseudomonadati</taxon>
        <taxon>Pseudomonadota</taxon>
        <taxon>Gammaproteobacteria</taxon>
        <taxon>Pseudomonadales</taxon>
        <taxon>Marinobacteraceae</taxon>
        <taxon>Marinobacter</taxon>
    </lineage>
</organism>
<accession>A0A558B9I7</accession>
<reference evidence="1 2" key="1">
    <citation type="submission" date="2019-07" db="EMBL/GenBank/DDBJ databases">
        <title>The pathways for chlorine oxyanion respiration interact through the shared metabolite chlorate.</title>
        <authorList>
            <person name="Barnum T.P."/>
            <person name="Cheng Y."/>
            <person name="Hill K.A."/>
            <person name="Lucas L.N."/>
            <person name="Carlson H.K."/>
            <person name="Coates J.D."/>
        </authorList>
    </citation>
    <scope>NUCLEOTIDE SEQUENCE [LARGE SCALE GENOMIC DNA]</scope>
    <source>
        <strain evidence="1">UCB</strain>
    </source>
</reference>
<evidence type="ECO:0000313" key="2">
    <source>
        <dbReference type="Proteomes" id="UP000319142"/>
    </source>
</evidence>
<protein>
    <submittedName>
        <fullName evidence="1">Uncharacterized protein</fullName>
    </submittedName>
</protein>
<dbReference type="RefSeq" id="WP_273133654.1">
    <property type="nucleotide sequence ID" value="NZ_VMRX01000025.1"/>
</dbReference>